<feature type="compositionally biased region" description="Polar residues" evidence="2">
    <location>
        <begin position="64"/>
        <end position="77"/>
    </location>
</feature>
<name>A0A167UZ21_9EURO</name>
<dbReference type="PANTHER" id="PTHR12619:SF5">
    <property type="entry name" value="TRANSCRIPTION FACTOR RFX4"/>
    <property type="match status" value="1"/>
</dbReference>
<accession>A0A167UZ21</accession>
<dbReference type="GO" id="GO:0000981">
    <property type="term" value="F:DNA-binding transcription factor activity, RNA polymerase II-specific"/>
    <property type="evidence" value="ECO:0007669"/>
    <property type="project" value="TreeGrafter"/>
</dbReference>
<dbReference type="Pfam" id="PF25340">
    <property type="entry name" value="BCD_RFX"/>
    <property type="match status" value="1"/>
</dbReference>
<dbReference type="OrthoDB" id="4206706at2759"/>
<dbReference type="InterPro" id="IPR036388">
    <property type="entry name" value="WH-like_DNA-bd_sf"/>
</dbReference>
<dbReference type="Proteomes" id="UP000242877">
    <property type="component" value="Unassembled WGS sequence"/>
</dbReference>
<dbReference type="AlphaFoldDB" id="A0A167UZ21"/>
<dbReference type="GO" id="GO:0000978">
    <property type="term" value="F:RNA polymerase II cis-regulatory region sequence-specific DNA binding"/>
    <property type="evidence" value="ECO:0007669"/>
    <property type="project" value="TreeGrafter"/>
</dbReference>
<dbReference type="InterPro" id="IPR003150">
    <property type="entry name" value="DNA-bd_RFX"/>
</dbReference>
<feature type="region of interest" description="Disordered" evidence="2">
    <location>
        <begin position="682"/>
        <end position="707"/>
    </location>
</feature>
<feature type="domain" description="RFX-type winged-helix" evidence="3">
    <location>
        <begin position="477"/>
        <end position="551"/>
    </location>
</feature>
<dbReference type="InterPro" id="IPR036390">
    <property type="entry name" value="WH_DNA-bd_sf"/>
</dbReference>
<feature type="region of interest" description="Disordered" evidence="2">
    <location>
        <begin position="624"/>
        <end position="664"/>
    </location>
</feature>
<dbReference type="FunFam" id="1.10.10.10:FF:000119">
    <property type="entry name" value="DNA damage and replication checkpoint protein"/>
    <property type="match status" value="1"/>
</dbReference>
<dbReference type="InterPro" id="IPR057321">
    <property type="entry name" value="RFX1-4/6/8-like_BCD"/>
</dbReference>
<evidence type="ECO:0000256" key="1">
    <source>
        <dbReference type="ARBA" id="ARBA00023125"/>
    </source>
</evidence>
<gene>
    <name evidence="4" type="ORF">AAP_06201</name>
</gene>
<dbReference type="PANTHER" id="PTHR12619">
    <property type="entry name" value="RFX TRANSCRIPTION FACTOR FAMILY"/>
    <property type="match status" value="1"/>
</dbReference>
<organism evidence="4 5">
    <name type="scientific">Ascosphaera apis ARSEF 7405</name>
    <dbReference type="NCBI Taxonomy" id="392613"/>
    <lineage>
        <taxon>Eukaryota</taxon>
        <taxon>Fungi</taxon>
        <taxon>Dikarya</taxon>
        <taxon>Ascomycota</taxon>
        <taxon>Pezizomycotina</taxon>
        <taxon>Eurotiomycetes</taxon>
        <taxon>Eurotiomycetidae</taxon>
        <taxon>Onygenales</taxon>
        <taxon>Ascosphaeraceae</taxon>
        <taxon>Ascosphaera</taxon>
    </lineage>
</organism>
<feature type="compositionally biased region" description="Polar residues" evidence="2">
    <location>
        <begin position="682"/>
        <end position="696"/>
    </location>
</feature>
<feature type="compositionally biased region" description="Low complexity" evidence="2">
    <location>
        <begin position="650"/>
        <end position="664"/>
    </location>
</feature>
<feature type="compositionally biased region" description="Low complexity" evidence="2">
    <location>
        <begin position="15"/>
        <end position="45"/>
    </location>
</feature>
<protein>
    <submittedName>
        <fullName evidence="4">Winged helix-turn-helix transcription repressor DNA-binding protein</fullName>
    </submittedName>
</protein>
<feature type="compositionally biased region" description="Low complexity" evidence="2">
    <location>
        <begin position="404"/>
        <end position="413"/>
    </location>
</feature>
<dbReference type="Gene3D" id="1.10.10.10">
    <property type="entry name" value="Winged helix-like DNA-binding domain superfamily/Winged helix DNA-binding domain"/>
    <property type="match status" value="1"/>
</dbReference>
<evidence type="ECO:0000256" key="2">
    <source>
        <dbReference type="SAM" id="MobiDB-lite"/>
    </source>
</evidence>
<dbReference type="VEuPathDB" id="FungiDB:AAP_06201"/>
<dbReference type="SUPFAM" id="SSF46785">
    <property type="entry name" value="Winged helix' DNA-binding domain"/>
    <property type="match status" value="1"/>
</dbReference>
<feature type="region of interest" description="Disordered" evidence="2">
    <location>
        <begin position="358"/>
        <end position="383"/>
    </location>
</feature>
<feature type="region of interest" description="Disordered" evidence="2">
    <location>
        <begin position="1"/>
        <end position="98"/>
    </location>
</feature>
<evidence type="ECO:0000313" key="5">
    <source>
        <dbReference type="Proteomes" id="UP000242877"/>
    </source>
</evidence>
<evidence type="ECO:0000313" key="4">
    <source>
        <dbReference type="EMBL" id="KZZ86799.1"/>
    </source>
</evidence>
<evidence type="ECO:0000259" key="3">
    <source>
        <dbReference type="PROSITE" id="PS51526"/>
    </source>
</evidence>
<feature type="compositionally biased region" description="Low complexity" evidence="2">
    <location>
        <begin position="558"/>
        <end position="578"/>
    </location>
</feature>
<proteinExistence type="predicted"/>
<dbReference type="Pfam" id="PF02257">
    <property type="entry name" value="RFX_DNA_binding"/>
    <property type="match status" value="1"/>
</dbReference>
<comment type="caution">
    <text evidence="4">The sequence shown here is derived from an EMBL/GenBank/DDBJ whole genome shotgun (WGS) entry which is preliminary data.</text>
</comment>
<feature type="region of interest" description="Disordered" evidence="2">
    <location>
        <begin position="558"/>
        <end position="602"/>
    </location>
</feature>
<dbReference type="EMBL" id="AZGZ01000047">
    <property type="protein sequence ID" value="KZZ86799.1"/>
    <property type="molecule type" value="Genomic_DNA"/>
</dbReference>
<feature type="region of interest" description="Disordered" evidence="2">
    <location>
        <begin position="398"/>
        <end position="437"/>
    </location>
</feature>
<keyword evidence="5" id="KW-1185">Reference proteome</keyword>
<keyword evidence="1 4" id="KW-0238">DNA-binding</keyword>
<feature type="region of interest" description="Disordered" evidence="2">
    <location>
        <begin position="232"/>
        <end position="301"/>
    </location>
</feature>
<sequence length="1175" mass="126999">MGHPPRSRGSTASLQSAATANANITANAQTQFPRNQQQHQQQQQQSYIHSRGLSLSTLHHHDQTQPISSTASNASTADETDLHDRKQQPQLQLQQHQQHHYTYYAPRPPETTSPRYSDQLNVQTHTNAMPSVNTAGASAGPSSATVDPALNMPQLHTFHHAHNGNGEGVPCSTSPTDETAIITRTNSHVDVDVDVDVNVTGRNMNANAEEDQDIKPNADGLAAAAVAAGYPANDPMHAPSHIQQRSLSAHPESTVFSQPHSQQQQQLSIDPEQEDTCSIDDGRSLSQDGTTATTAMDSQSQRSQMGCAGVNAIALANGNLNAGYGINGNVANAAELASQGIHGLPPHFNQVFYENRPIQGLPQGHSHAHSHTQSQSPSLGDAEMSGIFPQRDFIVNSGIPAPKASTTASLSSTMLGGNSSKKNQRKKKGAASSAANDTELRRLLREYDSYTLKQMAHEVQKHDGNGGRAEKVKQVFAMLWLRENCRKDTGSVRRDRVYCAYADRCGNERVSVLNPASFGKLVRIIFPNVQTRRLGVRGESKYHYVDLTLNEMSMAQAQVQSQQGQGQQQKQQSVVSVVGKKKGSGEDGDGDSGEQSEMQEKGAVGYRKSDALNIDSTLPNVQSQAVQPGPFARPPQLPTQQGSNAECPCNQSNSSVSDLSSNQNPLRRESQFLIERMLQFTSSPEPQPTDNETLQLPNIHPYLPPGTDPDAADALSALYRTHCISAIDNFRFCKEKNLLRQFTALAGTLTVPVHKLFVHPSLVNWVEECDWLMYKKMLSFVSPLTTQVVPDPVLNAFASISRGLVAHIRTTLKSHPEHVQRARIVPAMVFCQLLRRFLDVNQAANAAAAWLCHSDNRAKMWEEYDALIDAEEVVGKAKVPGCSVDVAVGIIEVGAKALLVPLATMGLGVEGLYDNDALRANGGNGNGNIDEMIEEEELSLGAGLPSLKFPSIQDNPFPDRWTAFLQQLPNLFPNHSARCVLDKVESIWGAILRRLTLGGAQSFSAWWMAQVFFVEMISWQSEKEGFLASSSPEALRNRQVRVQQPREAAPSELETVAIDDLAQGHTHPATAGKDVPISNGTGMNMNGNSTGSASIDALATIAQQTPTAGRSARSSHFGMSTANNDDSAIDLGDDSILQSANGISGMNTPPGGIVKYRDMLASDAVADADGDVVVV</sequence>
<dbReference type="InterPro" id="IPR039779">
    <property type="entry name" value="RFX-like"/>
</dbReference>
<dbReference type="PROSITE" id="PS51526">
    <property type="entry name" value="RFX_DBD"/>
    <property type="match status" value="1"/>
</dbReference>
<feature type="compositionally biased region" description="Polar residues" evidence="2">
    <location>
        <begin position="284"/>
        <end position="301"/>
    </location>
</feature>
<reference evidence="4 5" key="1">
    <citation type="journal article" date="2016" name="Genome Biol. Evol.">
        <title>Divergent and convergent evolution of fungal pathogenicity.</title>
        <authorList>
            <person name="Shang Y."/>
            <person name="Xiao G."/>
            <person name="Zheng P."/>
            <person name="Cen K."/>
            <person name="Zhan S."/>
            <person name="Wang C."/>
        </authorList>
    </citation>
    <scope>NUCLEOTIDE SEQUENCE [LARGE SCALE GENOMIC DNA]</scope>
    <source>
        <strain evidence="4 5">ARSEF 7405</strain>
    </source>
</reference>